<dbReference type="PANTHER" id="PTHR43344">
    <property type="entry name" value="PHOSPHOSERINE PHOSPHATASE"/>
    <property type="match status" value="1"/>
</dbReference>
<accession>A0A100YWZ4</accession>
<dbReference type="Gene3D" id="3.40.50.1000">
    <property type="entry name" value="HAD superfamily/HAD-like"/>
    <property type="match status" value="1"/>
</dbReference>
<dbReference type="GO" id="GO:0016787">
    <property type="term" value="F:hydrolase activity"/>
    <property type="evidence" value="ECO:0007669"/>
    <property type="project" value="UniProtKB-KW"/>
</dbReference>
<dbReference type="EMBL" id="LOJF01000001">
    <property type="protein sequence ID" value="KUH58967.1"/>
    <property type="molecule type" value="Genomic_DNA"/>
</dbReference>
<keyword evidence="3" id="KW-0378">Hydrolase</keyword>
<dbReference type="InterPro" id="IPR050582">
    <property type="entry name" value="HAD-like_SerB"/>
</dbReference>
<evidence type="ECO:0000256" key="3">
    <source>
        <dbReference type="ARBA" id="ARBA00022801"/>
    </source>
</evidence>
<dbReference type="STRING" id="1299998.AUL39_01080"/>
<keyword evidence="6" id="KW-1185">Reference proteome</keyword>
<reference evidence="5 6" key="1">
    <citation type="submission" date="2015-12" db="EMBL/GenBank/DDBJ databases">
        <title>Draft Genome Sequence of Olsenella scatoligenes SK9K4T; a Producer of 3-Methylindole- (skatole) and 4-Methylphenol- (p-cresol) Isolated from Pig Feces.</title>
        <authorList>
            <person name="Li X."/>
            <person name="Borg B."/>
            <person name="Canibe N."/>
        </authorList>
    </citation>
    <scope>NUCLEOTIDE SEQUENCE [LARGE SCALE GENOMIC DNA]</scope>
    <source>
        <strain evidence="5 6">SK9K4</strain>
    </source>
</reference>
<sequence length="250" mass="27611">METHSMLASTNDSAQPQRKARLAVFDFDGTSIDGQSGALFSVYLWRHGLMSVPRAAALVWWGLRYKLHLPQSQDEARELVFGALEDLSHRDIDKIMHEFYESTLKDRYRPEVAAEVAKRREEGCVTLLVSATFAPIAADAAKALGVDDYIATGMERDAEGNYTGRVEGTVVQGPEKVAAVTRWADAHLGEGAWTLAYAYGDHHTDAELLSAAAKGYAVCPGETLRKLARQRGWEILEWGSSPAKMSRRRG</sequence>
<evidence type="ECO:0000256" key="4">
    <source>
        <dbReference type="ARBA" id="ARBA00022842"/>
    </source>
</evidence>
<dbReference type="NCBIfam" id="TIGR01490">
    <property type="entry name" value="HAD-SF-IB-hyp1"/>
    <property type="match status" value="1"/>
</dbReference>
<dbReference type="InterPro" id="IPR023214">
    <property type="entry name" value="HAD_sf"/>
</dbReference>
<dbReference type="AlphaFoldDB" id="A0A100YWZ4"/>
<evidence type="ECO:0000256" key="1">
    <source>
        <dbReference type="ARBA" id="ARBA00009184"/>
    </source>
</evidence>
<keyword evidence="2" id="KW-0479">Metal-binding</keyword>
<evidence type="ECO:0000313" key="5">
    <source>
        <dbReference type="EMBL" id="KUH58967.1"/>
    </source>
</evidence>
<dbReference type="SUPFAM" id="SSF56784">
    <property type="entry name" value="HAD-like"/>
    <property type="match status" value="1"/>
</dbReference>
<dbReference type="Proteomes" id="UP000054078">
    <property type="component" value="Unassembled WGS sequence"/>
</dbReference>
<organism evidence="5 6">
    <name type="scientific">Tractidigestivibacter scatoligenes</name>
    <name type="common">Olsenella scatoligenes</name>
    <dbReference type="NCBI Taxonomy" id="1299998"/>
    <lineage>
        <taxon>Bacteria</taxon>
        <taxon>Bacillati</taxon>
        <taxon>Actinomycetota</taxon>
        <taxon>Coriobacteriia</taxon>
        <taxon>Coriobacteriales</taxon>
        <taxon>Atopobiaceae</taxon>
        <taxon>Tractidigestivibacter</taxon>
    </lineage>
</organism>
<comment type="similarity">
    <text evidence="1">Belongs to the HAD-like hydrolase superfamily. SerB family.</text>
</comment>
<dbReference type="Pfam" id="PF12710">
    <property type="entry name" value="HAD"/>
    <property type="match status" value="1"/>
</dbReference>
<dbReference type="InterPro" id="IPR006385">
    <property type="entry name" value="HAD_hydro_SerB1"/>
</dbReference>
<name>A0A100YWZ4_TRASO</name>
<dbReference type="PANTHER" id="PTHR43344:SF13">
    <property type="entry name" value="PHOSPHATASE RV3661-RELATED"/>
    <property type="match status" value="1"/>
</dbReference>
<evidence type="ECO:0000313" key="6">
    <source>
        <dbReference type="Proteomes" id="UP000054078"/>
    </source>
</evidence>
<evidence type="ECO:0000256" key="2">
    <source>
        <dbReference type="ARBA" id="ARBA00022723"/>
    </source>
</evidence>
<protein>
    <submittedName>
        <fullName evidence="5">Haloacid dehalogenase</fullName>
    </submittedName>
</protein>
<keyword evidence="4" id="KW-0460">Magnesium</keyword>
<dbReference type="NCBIfam" id="TIGR01488">
    <property type="entry name" value="HAD-SF-IB"/>
    <property type="match status" value="1"/>
</dbReference>
<comment type="caution">
    <text evidence="5">The sequence shown here is derived from an EMBL/GenBank/DDBJ whole genome shotgun (WGS) entry which is preliminary data.</text>
</comment>
<dbReference type="GO" id="GO:0046872">
    <property type="term" value="F:metal ion binding"/>
    <property type="evidence" value="ECO:0007669"/>
    <property type="project" value="UniProtKB-KW"/>
</dbReference>
<gene>
    <name evidence="5" type="ORF">AUL39_01080</name>
</gene>
<dbReference type="InterPro" id="IPR036412">
    <property type="entry name" value="HAD-like_sf"/>
</dbReference>
<dbReference type="Gene3D" id="1.20.1440.100">
    <property type="entry name" value="SG protein - dephosphorylation function"/>
    <property type="match status" value="1"/>
</dbReference>
<proteinExistence type="inferred from homology"/>